<proteinExistence type="predicted"/>
<comment type="caution">
    <text evidence="2">The sequence shown here is derived from an EMBL/GenBank/DDBJ whole genome shotgun (WGS) entry which is preliminary data.</text>
</comment>
<gene>
    <name evidence="2" type="ORF">EV385_3007</name>
</gene>
<reference evidence="2 3" key="1">
    <citation type="submission" date="2019-02" db="EMBL/GenBank/DDBJ databases">
        <title>Sequencing the genomes of 1000 actinobacteria strains.</title>
        <authorList>
            <person name="Klenk H.-P."/>
        </authorList>
    </citation>
    <scope>NUCLEOTIDE SEQUENCE [LARGE SCALE GENOMIC DNA]</scope>
    <source>
        <strain evidence="2 3">DSM 45162</strain>
    </source>
</reference>
<feature type="transmembrane region" description="Helical" evidence="1">
    <location>
        <begin position="71"/>
        <end position="92"/>
    </location>
</feature>
<evidence type="ECO:0000313" key="3">
    <source>
        <dbReference type="Proteomes" id="UP000292564"/>
    </source>
</evidence>
<dbReference type="Proteomes" id="UP000292564">
    <property type="component" value="Unassembled WGS sequence"/>
</dbReference>
<keyword evidence="1" id="KW-1133">Transmembrane helix</keyword>
<organism evidence="2 3">
    <name type="scientific">Krasilnikovia cinnamomea</name>
    <dbReference type="NCBI Taxonomy" id="349313"/>
    <lineage>
        <taxon>Bacteria</taxon>
        <taxon>Bacillati</taxon>
        <taxon>Actinomycetota</taxon>
        <taxon>Actinomycetes</taxon>
        <taxon>Micromonosporales</taxon>
        <taxon>Micromonosporaceae</taxon>
        <taxon>Krasilnikovia</taxon>
    </lineage>
</organism>
<evidence type="ECO:0000313" key="2">
    <source>
        <dbReference type="EMBL" id="RZU51199.1"/>
    </source>
</evidence>
<keyword evidence="3" id="KW-1185">Reference proteome</keyword>
<dbReference type="RefSeq" id="WP_130510010.1">
    <property type="nucleotide sequence ID" value="NZ_SHKY01000001.1"/>
</dbReference>
<name>A0A4Q7ZLT3_9ACTN</name>
<feature type="transmembrane region" description="Helical" evidence="1">
    <location>
        <begin position="38"/>
        <end position="59"/>
    </location>
</feature>
<feature type="transmembrane region" description="Helical" evidence="1">
    <location>
        <begin position="12"/>
        <end position="32"/>
    </location>
</feature>
<protein>
    <submittedName>
        <fullName evidence="2">Uncharacterized protein</fullName>
    </submittedName>
</protein>
<sequence>MIDATRGLREKLGMGLVVLAICSTLMTAGLAADRDAPGWAATAAFIGTPLNLVGLVFVVRSVRAKDASRSSRFLAVAAAFVLVAVVVLILGARSTTA</sequence>
<keyword evidence="1" id="KW-0812">Transmembrane</keyword>
<accession>A0A4Q7ZLT3</accession>
<keyword evidence="1" id="KW-0472">Membrane</keyword>
<dbReference type="AlphaFoldDB" id="A0A4Q7ZLT3"/>
<dbReference type="EMBL" id="SHKY01000001">
    <property type="protein sequence ID" value="RZU51199.1"/>
    <property type="molecule type" value="Genomic_DNA"/>
</dbReference>
<evidence type="ECO:0000256" key="1">
    <source>
        <dbReference type="SAM" id="Phobius"/>
    </source>
</evidence>